<evidence type="ECO:0000256" key="2">
    <source>
        <dbReference type="PROSITE-ProRule" id="PRU00284"/>
    </source>
</evidence>
<feature type="transmembrane region" description="Helical" evidence="5">
    <location>
        <begin position="333"/>
        <end position="356"/>
    </location>
</feature>
<dbReference type="InterPro" id="IPR004089">
    <property type="entry name" value="MCPsignal_dom"/>
</dbReference>
<keyword evidence="5" id="KW-0472">Membrane</keyword>
<evidence type="ECO:0000259" key="6">
    <source>
        <dbReference type="PROSITE" id="PS50111"/>
    </source>
</evidence>
<dbReference type="Gene3D" id="3.30.450.20">
    <property type="entry name" value="PAS domain"/>
    <property type="match status" value="1"/>
</dbReference>
<keyword evidence="5" id="KW-1133">Transmembrane helix</keyword>
<protein>
    <submittedName>
        <fullName evidence="7">Chemotaxis protein</fullName>
    </submittedName>
</protein>
<dbReference type="SUPFAM" id="SSF58104">
    <property type="entry name" value="Methyl-accepting chemotaxis protein (MCP) signaling domain"/>
    <property type="match status" value="1"/>
</dbReference>
<accession>A0A3D8ITS8</accession>
<keyword evidence="5" id="KW-0812">Transmembrane</keyword>
<dbReference type="Gene3D" id="1.10.287.950">
    <property type="entry name" value="Methyl-accepting chemotaxis protein"/>
    <property type="match status" value="1"/>
</dbReference>
<keyword evidence="1 2" id="KW-0807">Transducer</keyword>
<evidence type="ECO:0000313" key="7">
    <source>
        <dbReference type="EMBL" id="RDU68433.1"/>
    </source>
</evidence>
<dbReference type="EMBL" id="NXLT01000001">
    <property type="protein sequence ID" value="RDU68433.1"/>
    <property type="molecule type" value="Genomic_DNA"/>
</dbReference>
<dbReference type="Gene3D" id="1.20.120.1530">
    <property type="match status" value="1"/>
</dbReference>
<reference evidence="7 8" key="1">
    <citation type="submission" date="2018-04" db="EMBL/GenBank/DDBJ databases">
        <title>Novel Campyloabacter and Helicobacter Species and Strains.</title>
        <authorList>
            <person name="Mannion A.J."/>
            <person name="Shen Z."/>
            <person name="Fox J.G."/>
        </authorList>
    </citation>
    <scope>NUCLEOTIDE SEQUENCE [LARGE SCALE GENOMIC DNA]</scope>
    <source>
        <strain evidence="7 8">MIT 12-6600</strain>
    </source>
</reference>
<dbReference type="GO" id="GO:0016020">
    <property type="term" value="C:membrane"/>
    <property type="evidence" value="ECO:0007669"/>
    <property type="project" value="InterPro"/>
</dbReference>
<gene>
    <name evidence="7" type="ORF">CQA54_01095</name>
</gene>
<dbReference type="Proteomes" id="UP000256514">
    <property type="component" value="Unassembled WGS sequence"/>
</dbReference>
<evidence type="ECO:0000256" key="3">
    <source>
        <dbReference type="SAM" id="Coils"/>
    </source>
</evidence>
<keyword evidence="3" id="KW-0175">Coiled coil</keyword>
<evidence type="ECO:0000256" key="1">
    <source>
        <dbReference type="ARBA" id="ARBA00023224"/>
    </source>
</evidence>
<feature type="domain" description="Methyl-accepting transducer" evidence="6">
    <location>
        <begin position="506"/>
        <end position="706"/>
    </location>
</feature>
<organism evidence="7 8">
    <name type="scientific">Helicobacter equorum</name>
    <dbReference type="NCBI Taxonomy" id="361872"/>
    <lineage>
        <taxon>Bacteria</taxon>
        <taxon>Pseudomonadati</taxon>
        <taxon>Campylobacterota</taxon>
        <taxon>Epsilonproteobacteria</taxon>
        <taxon>Campylobacterales</taxon>
        <taxon>Helicobacteraceae</taxon>
        <taxon>Helicobacter</taxon>
    </lineage>
</organism>
<dbReference type="PROSITE" id="PS50111">
    <property type="entry name" value="CHEMOTAXIS_TRANSDUC_2"/>
    <property type="match status" value="1"/>
</dbReference>
<comment type="caution">
    <text evidence="7">The sequence shown here is derived from an EMBL/GenBank/DDBJ whole genome shotgun (WGS) entry which is preliminary data.</text>
</comment>
<dbReference type="PANTHER" id="PTHR32089:SF112">
    <property type="entry name" value="LYSOZYME-LIKE PROTEIN-RELATED"/>
    <property type="match status" value="1"/>
</dbReference>
<evidence type="ECO:0000256" key="4">
    <source>
        <dbReference type="SAM" id="MobiDB-lite"/>
    </source>
</evidence>
<dbReference type="Pfam" id="PF22673">
    <property type="entry name" value="MCP-like_PDC_1"/>
    <property type="match status" value="1"/>
</dbReference>
<sequence length="706" mass="78408">MKKWFGSLSIATKLLTSVASIVLIGIIVLVFVVLNEVRENILTNTRNTITQASKNYATMMKAFFDETVILTRGVGSSLNKIYEQKFKSQDVRISVLGNIMENMLDNSRASYSFLWLLQRPDDANLDKRHLTESGKFVMLYHSPNEERNTTYIEQAHDILIESPVIQRVLKESKNGKQQAYVGEPAKINFGYGEFLGLNIAYPIFDKEKNLVGVVGYTFNLLEVSHRLTDPALSLYKGDFRILLKDSGVMAIHEDPKLILSNVRDVNSHPEAKEVLDAVFAHQSGVFDNYVTTGGEPSYASVESFRTINTNDPSYWSILVTAPKSEVLKPLYQLQMYIVLLSIGFLIIVMVAVWYFVRKVVGARLPVILDTLISFFRLLNHEKVQVKPIAIHSNDELGAMGRAINENIQRAQSDLQQDSALVNESLDVINHTREGYADRRITLNGANPQLNTLKDSVNQLLDLLSSAIGNDLPELNRVFDSFVKLDFSTQVKDAKGRVEVVTNTLGEEIRQMLQASSNFAKDLAAQSEELKTSMQKLTEGSQSQASSLEQSAAAVEEISSSMQNVSDKTIEATKQAEDIKNIVGVIKDIADQTNLLALNAAIEAARAGEHGRGFAVVADEVRKLAERTTKSLGEIEANVNVLVQSVNEMSESIREQTDGLSQINEAIAQLESATQENVGVANNTNEITQRVNTIADEILADVERKKF</sequence>
<dbReference type="GO" id="GO:0007165">
    <property type="term" value="P:signal transduction"/>
    <property type="evidence" value="ECO:0007669"/>
    <property type="project" value="UniProtKB-KW"/>
</dbReference>
<dbReference type="SMART" id="SM00283">
    <property type="entry name" value="MA"/>
    <property type="match status" value="1"/>
</dbReference>
<feature type="region of interest" description="Disordered" evidence="4">
    <location>
        <begin position="532"/>
        <end position="552"/>
    </location>
</feature>
<dbReference type="RefSeq" id="WP_115570384.1">
    <property type="nucleotide sequence ID" value="NZ_NXLT01000001.1"/>
</dbReference>
<dbReference type="PANTHER" id="PTHR32089">
    <property type="entry name" value="METHYL-ACCEPTING CHEMOTAXIS PROTEIN MCPB"/>
    <property type="match status" value="1"/>
</dbReference>
<name>A0A3D8ITS8_9HELI</name>
<evidence type="ECO:0000313" key="8">
    <source>
        <dbReference type="Proteomes" id="UP000256514"/>
    </source>
</evidence>
<evidence type="ECO:0000256" key="5">
    <source>
        <dbReference type="SAM" id="Phobius"/>
    </source>
</evidence>
<keyword evidence="8" id="KW-1185">Reference proteome</keyword>
<proteinExistence type="predicted"/>
<feature type="transmembrane region" description="Helical" evidence="5">
    <location>
        <begin position="12"/>
        <end position="34"/>
    </location>
</feature>
<dbReference type="Pfam" id="PF00015">
    <property type="entry name" value="MCPsignal"/>
    <property type="match status" value="1"/>
</dbReference>
<feature type="coiled-coil region" evidence="3">
    <location>
        <begin position="652"/>
        <end position="682"/>
    </location>
</feature>
<dbReference type="AlphaFoldDB" id="A0A3D8ITS8"/>
<feature type="compositionally biased region" description="Low complexity" evidence="4">
    <location>
        <begin position="538"/>
        <end position="552"/>
    </location>
</feature>
<dbReference type="OrthoDB" id="5348717at2"/>